<feature type="signal peptide" evidence="2">
    <location>
        <begin position="1"/>
        <end position="17"/>
    </location>
</feature>
<comment type="caution">
    <text evidence="3">The sequence shown here is derived from an EMBL/GenBank/DDBJ whole genome shotgun (WGS) entry which is preliminary data.</text>
</comment>
<dbReference type="PANTHER" id="PTHR23313:SF0">
    <property type="entry name" value="TESTIS-EXPRESSED PROTEIN 9"/>
    <property type="match status" value="1"/>
</dbReference>
<organism evidence="3 4">
    <name type="scientific">Caerostris extrusa</name>
    <name type="common">Bark spider</name>
    <name type="synonym">Caerostris bankana</name>
    <dbReference type="NCBI Taxonomy" id="172846"/>
    <lineage>
        <taxon>Eukaryota</taxon>
        <taxon>Metazoa</taxon>
        <taxon>Ecdysozoa</taxon>
        <taxon>Arthropoda</taxon>
        <taxon>Chelicerata</taxon>
        <taxon>Arachnida</taxon>
        <taxon>Araneae</taxon>
        <taxon>Araneomorphae</taxon>
        <taxon>Entelegynae</taxon>
        <taxon>Araneoidea</taxon>
        <taxon>Araneidae</taxon>
        <taxon>Caerostris</taxon>
    </lineage>
</organism>
<sequence>MHFLFLFLFELFRPCFVAEHPWECEEINSISPSVSPLAVLSQNLGYWQLEVRLRFYGNSSGQNFTNIRTTDITIKKIIESESFVEHQNSELTYLTMNSTEHVKKNRHTRNDESQQSDGNEGSDGKDDDRNRSNEQENENSEQRDEHDLFQDPSEGTSHNDQNDNQNKESASSDGSKRVSPVHFEEREPKKTTSTSSYKPPRRYPTRDSLLNRHRDLSQENKRLLASTVTRNSSLAPLLREGGGLGGILGDIPDYYTDEVTVQFLNAQVRSLKEELETLIRECVDKDEMIILLEQRLKDTEIDRSKLQRENSNKEQQETDILKQGQRQAASMKSSLETKLSRSLEENERFKTELRQAKQSSKEAQENYQRKMEELSTENRRIDKQNAELHNAIKKQMQLINNLKTTKVMKFNLQMHVEAATAVQFSEEEFMKALDRGT</sequence>
<evidence type="ECO:0000313" key="4">
    <source>
        <dbReference type="Proteomes" id="UP001054945"/>
    </source>
</evidence>
<dbReference type="Proteomes" id="UP001054945">
    <property type="component" value="Unassembled WGS sequence"/>
</dbReference>
<gene>
    <name evidence="3" type="primary">Tex9</name>
    <name evidence="3" type="ORF">CEXT_587401</name>
</gene>
<evidence type="ECO:0000256" key="1">
    <source>
        <dbReference type="SAM" id="MobiDB-lite"/>
    </source>
</evidence>
<feature type="chain" id="PRO_5043405591" evidence="2">
    <location>
        <begin position="18"/>
        <end position="437"/>
    </location>
</feature>
<keyword evidence="4" id="KW-1185">Reference proteome</keyword>
<accession>A0AAV4X5Y0</accession>
<feature type="region of interest" description="Disordered" evidence="1">
    <location>
        <begin position="101"/>
        <end position="208"/>
    </location>
</feature>
<evidence type="ECO:0000313" key="3">
    <source>
        <dbReference type="EMBL" id="GIY90251.1"/>
    </source>
</evidence>
<feature type="region of interest" description="Disordered" evidence="1">
    <location>
        <begin position="303"/>
        <end position="378"/>
    </location>
</feature>
<dbReference type="AlphaFoldDB" id="A0AAV4X5Y0"/>
<feature type="compositionally biased region" description="Basic and acidic residues" evidence="1">
    <location>
        <begin position="303"/>
        <end position="320"/>
    </location>
</feature>
<name>A0AAV4X5Y0_CAEEX</name>
<dbReference type="PANTHER" id="PTHR23313">
    <property type="entry name" value="TSEC1-RELATED"/>
    <property type="match status" value="1"/>
</dbReference>
<evidence type="ECO:0000256" key="2">
    <source>
        <dbReference type="SAM" id="SignalP"/>
    </source>
</evidence>
<keyword evidence="2" id="KW-0732">Signal</keyword>
<reference evidence="3 4" key="1">
    <citation type="submission" date="2021-06" db="EMBL/GenBank/DDBJ databases">
        <title>Caerostris extrusa draft genome.</title>
        <authorList>
            <person name="Kono N."/>
            <person name="Arakawa K."/>
        </authorList>
    </citation>
    <scope>NUCLEOTIDE SEQUENCE [LARGE SCALE GENOMIC DNA]</scope>
</reference>
<feature type="compositionally biased region" description="Polar residues" evidence="1">
    <location>
        <begin position="324"/>
        <end position="337"/>
    </location>
</feature>
<feature type="compositionally biased region" description="Basic and acidic residues" evidence="1">
    <location>
        <begin position="338"/>
        <end position="378"/>
    </location>
</feature>
<protein>
    <submittedName>
        <fullName evidence="3">Testis-expressed protein 9</fullName>
    </submittedName>
</protein>
<proteinExistence type="predicted"/>
<feature type="compositionally biased region" description="Polar residues" evidence="1">
    <location>
        <begin position="153"/>
        <end position="173"/>
    </location>
</feature>
<dbReference type="EMBL" id="BPLR01017306">
    <property type="protein sequence ID" value="GIY90251.1"/>
    <property type="molecule type" value="Genomic_DNA"/>
</dbReference>
<feature type="compositionally biased region" description="Basic and acidic residues" evidence="1">
    <location>
        <begin position="122"/>
        <end position="149"/>
    </location>
</feature>